<gene>
    <name evidence="1" type="ORF">BTO30_13345</name>
</gene>
<comment type="caution">
    <text evidence="1">The sequence shown here is derived from an EMBL/GenBank/DDBJ whole genome shotgun (WGS) entry which is preliminary data.</text>
</comment>
<organism evidence="1 2">
    <name type="scientific">Domibacillus antri</name>
    <dbReference type="NCBI Taxonomy" id="1714264"/>
    <lineage>
        <taxon>Bacteria</taxon>
        <taxon>Bacillati</taxon>
        <taxon>Bacillota</taxon>
        <taxon>Bacilli</taxon>
        <taxon>Bacillales</taxon>
        <taxon>Bacillaceae</taxon>
        <taxon>Domibacillus</taxon>
    </lineage>
</organism>
<reference evidence="1 2" key="1">
    <citation type="submission" date="2016-12" db="EMBL/GenBank/DDBJ databases">
        <title>Domibacillus antri genome sequencing.</title>
        <authorList>
            <person name="Verma A."/>
            <person name="Krishnamurthi S."/>
        </authorList>
    </citation>
    <scope>NUCLEOTIDE SEQUENCE [LARGE SCALE GENOMIC DNA]</scope>
    <source>
        <strain evidence="1 2">XD80</strain>
    </source>
</reference>
<dbReference type="SUPFAM" id="SSF89360">
    <property type="entry name" value="HesB-like domain"/>
    <property type="match status" value="1"/>
</dbReference>
<name>A0A1Q8Q2W7_9BACI</name>
<dbReference type="OrthoDB" id="2616722at2"/>
<dbReference type="AlphaFoldDB" id="A0A1Q8Q2W7"/>
<protein>
    <submittedName>
        <fullName evidence="1">Heme biosynthesis protein HemY</fullName>
    </submittedName>
</protein>
<dbReference type="EMBL" id="MSDU01000034">
    <property type="protein sequence ID" value="OLN21686.1"/>
    <property type="molecule type" value="Genomic_DNA"/>
</dbReference>
<evidence type="ECO:0000313" key="2">
    <source>
        <dbReference type="Proteomes" id="UP000185568"/>
    </source>
</evidence>
<dbReference type="Gene3D" id="2.60.300.12">
    <property type="entry name" value="HesB-like domain"/>
    <property type="match status" value="1"/>
</dbReference>
<dbReference type="RefSeq" id="WP_075399221.1">
    <property type="nucleotide sequence ID" value="NZ_MSDU01000034.1"/>
</dbReference>
<dbReference type="InterPro" id="IPR035903">
    <property type="entry name" value="HesB-like_dom_sf"/>
</dbReference>
<proteinExistence type="predicted"/>
<evidence type="ECO:0000313" key="1">
    <source>
        <dbReference type="EMBL" id="OLN21686.1"/>
    </source>
</evidence>
<accession>A0A1Q8Q2W7</accession>
<keyword evidence="2" id="KW-1185">Reference proteome</keyword>
<sequence length="100" mass="11530">MKCKVNQKAAKALKIMLEIPEAEGKMIRVEVTELHGNHAHYGIKLDKQKEHDVVVKTDKDIDILLDSREEFLDGIFVQYFFVPQEGFVITNSSKGHHHHH</sequence>
<dbReference type="Proteomes" id="UP000185568">
    <property type="component" value="Unassembled WGS sequence"/>
</dbReference>
<dbReference type="STRING" id="1714264.BTO30_13345"/>